<dbReference type="Proteomes" id="UP000886884">
    <property type="component" value="Unassembled WGS sequence"/>
</dbReference>
<dbReference type="Pfam" id="PF13320">
    <property type="entry name" value="GH123_cat"/>
    <property type="match status" value="1"/>
</dbReference>
<reference evidence="2" key="2">
    <citation type="journal article" date="2021" name="PeerJ">
        <title>Extensive microbial diversity within the chicken gut microbiome revealed by metagenomics and culture.</title>
        <authorList>
            <person name="Gilroy R."/>
            <person name="Ravi A."/>
            <person name="Getino M."/>
            <person name="Pursley I."/>
            <person name="Horton D.L."/>
            <person name="Alikhan N.F."/>
            <person name="Baker D."/>
            <person name="Gharbi K."/>
            <person name="Hall N."/>
            <person name="Watson M."/>
            <person name="Adriaenssens E.M."/>
            <person name="Foster-Nyarko E."/>
            <person name="Jarju S."/>
            <person name="Secka A."/>
            <person name="Antonio M."/>
            <person name="Oren A."/>
            <person name="Chaudhuri R.R."/>
            <person name="La Ragione R."/>
            <person name="Hildebrand F."/>
            <person name="Pallen M.J."/>
        </authorList>
    </citation>
    <scope>NUCLEOTIDE SEQUENCE</scope>
    <source>
        <strain evidence="2">CHK183-6373</strain>
    </source>
</reference>
<name>A0A9D1PAC0_9FIRM</name>
<dbReference type="EMBL" id="DVOT01000229">
    <property type="protein sequence ID" value="HIV28805.1"/>
    <property type="molecule type" value="Genomic_DNA"/>
</dbReference>
<dbReference type="InterPro" id="IPR025150">
    <property type="entry name" value="GH123_cat"/>
</dbReference>
<comment type="caution">
    <text evidence="2">The sequence shown here is derived from an EMBL/GenBank/DDBJ whole genome shotgun (WGS) entry which is preliminary data.</text>
</comment>
<evidence type="ECO:0000313" key="3">
    <source>
        <dbReference type="Proteomes" id="UP000886884"/>
    </source>
</evidence>
<accession>A0A9D1PAC0</accession>
<protein>
    <submittedName>
        <fullName evidence="2">DUF4091 domain-containing protein</fullName>
    </submittedName>
</protein>
<evidence type="ECO:0000313" key="2">
    <source>
        <dbReference type="EMBL" id="HIV28805.1"/>
    </source>
</evidence>
<reference evidence="2" key="1">
    <citation type="submission" date="2020-10" db="EMBL/GenBank/DDBJ databases">
        <authorList>
            <person name="Gilroy R."/>
        </authorList>
    </citation>
    <scope>NUCLEOTIDE SEQUENCE</scope>
    <source>
        <strain evidence="2">CHK183-6373</strain>
    </source>
</reference>
<organism evidence="2 3">
    <name type="scientific">Candidatus Ornithocaccomicrobium faecavium</name>
    <dbReference type="NCBI Taxonomy" id="2840890"/>
    <lineage>
        <taxon>Bacteria</taxon>
        <taxon>Bacillati</taxon>
        <taxon>Bacillota</taxon>
        <taxon>Clostridia</taxon>
        <taxon>Candidatus Ornithocaccomicrobium</taxon>
    </lineage>
</organism>
<proteinExistence type="predicted"/>
<feature type="domain" description="Glycoside hydrolase 123 catalytic" evidence="1">
    <location>
        <begin position="293"/>
        <end position="526"/>
    </location>
</feature>
<dbReference type="AlphaFoldDB" id="A0A9D1PAC0"/>
<evidence type="ECO:0000259" key="1">
    <source>
        <dbReference type="Pfam" id="PF13320"/>
    </source>
</evidence>
<gene>
    <name evidence="2" type="ORF">IAA64_12655</name>
</gene>
<sequence length="571" mass="63144">MADGFHAGLFDELEALYPDSSGGAAQYGVAAAKGTVAGVHILLTGLTPGQPVSIEVSGPHTAFKLFELVPVPVEVNTGARLRTAYLHDDVNETLIRRAPFYIYEALKPLYNLLLPTGPAAALAFKTPIECCKAREAVEWRFTIAHAGEVRDLRFVVEQFPCRVPPASEHTHQYVNWISYANIAKWHNAPIGTPAYEAMLRKYLRAAVFSRQNILPIPLGSLFEREAGQPVLRTERLIRLIRLGEEVGLRLFEGSAFCSRSAGQADDDAFFRSLDMDAMHSPDEVAAAFRKAAFAAFDYGTGAKVSLTGEAVGTPAARETLASMAKQLFAFLQEHDLVSRWTQCLMDEPNDALAAAYREIAQTVKPLMPGVKILEPVLPTHALDGAVDIWCPSIDVYERDRAYYDGRVAQGDGLYVYTCLTPGGNYMNRMLDMQRLRQVLLFWMPAVYPNVQGFLHWGLNQYPAGVNPFERSSTMFSEQVLEFHPKRAMFLPAGDCCIFYPGYDEPLLSTRSEAHRLGLEDLCLLQTLPAGEARALAQTVARGYADYTKSIPVYRAAKLRLLEAAQNAKNNG</sequence>